<dbReference type="Proteomes" id="UP000516134">
    <property type="component" value="Chromosome"/>
</dbReference>
<protein>
    <submittedName>
        <fullName evidence="2">Uncharacterized protein</fullName>
    </submittedName>
</protein>
<name>A0ABX6T0M2_9SPHN</name>
<dbReference type="RefSeq" id="WP_187713711.1">
    <property type="nucleotide sequence ID" value="NZ_BAABJC010000001.1"/>
</dbReference>
<keyword evidence="1" id="KW-0472">Membrane</keyword>
<evidence type="ECO:0000256" key="1">
    <source>
        <dbReference type="SAM" id="Phobius"/>
    </source>
</evidence>
<evidence type="ECO:0000313" key="2">
    <source>
        <dbReference type="EMBL" id="QNP42278.1"/>
    </source>
</evidence>
<evidence type="ECO:0000313" key="3">
    <source>
        <dbReference type="Proteomes" id="UP000516134"/>
    </source>
</evidence>
<feature type="transmembrane region" description="Helical" evidence="1">
    <location>
        <begin position="36"/>
        <end position="57"/>
    </location>
</feature>
<sequence length="66" mass="6956">MTTAQIVELAAAAAIFAGGVWMYRRPRGGDQYGSQGAVILFVIALLLVIHGLGLLNYQPSPAELGQ</sequence>
<keyword evidence="1" id="KW-0812">Transmembrane</keyword>
<gene>
    <name evidence="2" type="ORF">H9L15_07835</name>
</gene>
<accession>A0ABX6T0M2</accession>
<keyword evidence="1" id="KW-1133">Transmembrane helix</keyword>
<reference evidence="2 3" key="1">
    <citation type="submission" date="2020-08" db="EMBL/GenBank/DDBJ databases">
        <title>Genome sequence of Sphingomonas daechungensis KACC 18115T.</title>
        <authorList>
            <person name="Hyun D.-W."/>
            <person name="Bae J.-W."/>
        </authorList>
    </citation>
    <scope>NUCLEOTIDE SEQUENCE [LARGE SCALE GENOMIC DNA]</scope>
    <source>
        <strain evidence="2 3">KACC 18115</strain>
    </source>
</reference>
<organism evidence="2 3">
    <name type="scientific">Sphingomonas daechungensis</name>
    <dbReference type="NCBI Taxonomy" id="1176646"/>
    <lineage>
        <taxon>Bacteria</taxon>
        <taxon>Pseudomonadati</taxon>
        <taxon>Pseudomonadota</taxon>
        <taxon>Alphaproteobacteria</taxon>
        <taxon>Sphingomonadales</taxon>
        <taxon>Sphingomonadaceae</taxon>
        <taxon>Sphingomonas</taxon>
    </lineage>
</organism>
<proteinExistence type="predicted"/>
<feature type="transmembrane region" description="Helical" evidence="1">
    <location>
        <begin position="6"/>
        <end position="24"/>
    </location>
</feature>
<keyword evidence="3" id="KW-1185">Reference proteome</keyword>
<dbReference type="EMBL" id="CP060780">
    <property type="protein sequence ID" value="QNP42278.1"/>
    <property type="molecule type" value="Genomic_DNA"/>
</dbReference>